<keyword evidence="2 4" id="KW-0560">Oxidoreductase</keyword>
<dbReference type="PANTHER" id="PTHR42789">
    <property type="entry name" value="D-ISOMER SPECIFIC 2-HYDROXYACID DEHYDROGENASE FAMILY PROTEIN (AFU_ORTHOLOGUE AFUA_6G10090)"/>
    <property type="match status" value="1"/>
</dbReference>
<dbReference type="EMBL" id="CP035631">
    <property type="protein sequence ID" value="WFF43611.1"/>
    <property type="molecule type" value="Genomic_DNA"/>
</dbReference>
<evidence type="ECO:0000256" key="3">
    <source>
        <dbReference type="ARBA" id="ARBA00023027"/>
    </source>
</evidence>
<evidence type="ECO:0000256" key="4">
    <source>
        <dbReference type="RuleBase" id="RU003719"/>
    </source>
</evidence>
<dbReference type="PROSITE" id="PS00670">
    <property type="entry name" value="D_2_HYDROXYACID_DH_2"/>
    <property type="match status" value="1"/>
</dbReference>
<evidence type="ECO:0000256" key="1">
    <source>
        <dbReference type="ARBA" id="ARBA00005854"/>
    </source>
</evidence>
<evidence type="ECO:0000256" key="2">
    <source>
        <dbReference type="ARBA" id="ARBA00023002"/>
    </source>
</evidence>
<gene>
    <name evidence="7" type="ORF">EVC62_12090</name>
</gene>
<dbReference type="InterPro" id="IPR006140">
    <property type="entry name" value="D-isomer_DH_NAD-bd"/>
</dbReference>
<dbReference type="Pfam" id="PF02826">
    <property type="entry name" value="2-Hacid_dh_C"/>
    <property type="match status" value="1"/>
</dbReference>
<keyword evidence="3" id="KW-0520">NAD</keyword>
<evidence type="ECO:0000259" key="6">
    <source>
        <dbReference type="Pfam" id="PF02826"/>
    </source>
</evidence>
<dbReference type="InterPro" id="IPR006139">
    <property type="entry name" value="D-isomer_2_OHA_DH_cat_dom"/>
</dbReference>
<dbReference type="Pfam" id="PF00389">
    <property type="entry name" value="2-Hacid_dh"/>
    <property type="match status" value="1"/>
</dbReference>
<dbReference type="Proteomes" id="UP001321526">
    <property type="component" value="Chromosome"/>
</dbReference>
<accession>A0ABY8FR04</accession>
<evidence type="ECO:0000259" key="5">
    <source>
        <dbReference type="Pfam" id="PF00389"/>
    </source>
</evidence>
<dbReference type="InterPro" id="IPR036291">
    <property type="entry name" value="NAD(P)-bd_dom_sf"/>
</dbReference>
<organism evidence="7 8">
    <name type="scientific">Salinicola endophyticus</name>
    <dbReference type="NCBI Taxonomy" id="1949083"/>
    <lineage>
        <taxon>Bacteria</taxon>
        <taxon>Pseudomonadati</taxon>
        <taxon>Pseudomonadota</taxon>
        <taxon>Gammaproteobacteria</taxon>
        <taxon>Oceanospirillales</taxon>
        <taxon>Halomonadaceae</taxon>
        <taxon>Salinicola</taxon>
    </lineage>
</organism>
<reference evidence="7 8" key="1">
    <citation type="submission" date="2019-01" db="EMBL/GenBank/DDBJ databases">
        <title>Genome sequence of Salinicola endophyticus REST5.</title>
        <authorList>
            <person name="Nascimento F.X."/>
        </authorList>
    </citation>
    <scope>NUCLEOTIDE SEQUENCE [LARGE SCALE GENOMIC DNA]</scope>
    <source>
        <strain evidence="7 8">REST5</strain>
    </source>
</reference>
<dbReference type="InterPro" id="IPR029753">
    <property type="entry name" value="D-isomer_DH_CS"/>
</dbReference>
<evidence type="ECO:0000313" key="7">
    <source>
        <dbReference type="EMBL" id="WFF43611.1"/>
    </source>
</evidence>
<comment type="similarity">
    <text evidence="1 4">Belongs to the D-isomer specific 2-hydroxyacid dehydrogenase family.</text>
</comment>
<dbReference type="SUPFAM" id="SSF52283">
    <property type="entry name" value="Formate/glycerate dehydrogenase catalytic domain-like"/>
    <property type="match status" value="1"/>
</dbReference>
<dbReference type="CDD" id="cd12173">
    <property type="entry name" value="PGDH_4"/>
    <property type="match status" value="1"/>
</dbReference>
<feature type="domain" description="D-isomer specific 2-hydroxyacid dehydrogenase NAD-binding" evidence="6">
    <location>
        <begin position="102"/>
        <end position="278"/>
    </location>
</feature>
<proteinExistence type="inferred from homology"/>
<feature type="domain" description="D-isomer specific 2-hydroxyacid dehydrogenase catalytic" evidence="5">
    <location>
        <begin position="22"/>
        <end position="310"/>
    </location>
</feature>
<name>A0ABY8FR04_9GAMM</name>
<dbReference type="InterPro" id="IPR050857">
    <property type="entry name" value="D-2-hydroxyacid_DH"/>
</dbReference>
<evidence type="ECO:0000313" key="8">
    <source>
        <dbReference type="Proteomes" id="UP001321526"/>
    </source>
</evidence>
<sequence length="327" mass="35469">MQQRYDDRPDIHLTTLPVTSAPEDHAATLQQAHAYQISSAKDETPARWFADERLLAHMPDLLCVSTSGSGYDTVDVEACTRAGVLVMNQAGANARSVAEHTLGLMLGLNKRLAESDHRLRRGGDFSREDLMGRELYSKTLGLVGIGHIGRRVAELARAFGMHVIAHDPLLDAETIGQRGARPVTLPVLLGEADIVSLHCPRQADTLDLFDAQAFAAMKPGALFITTARGGIHSEAALTAALQSGHLAGAGIDVWDVEPPPQEHPLLQMSNVMATYHTAGVTHEARRNIATWAADQLLATLDGQVPPRLLNPEAWPRYAERFQRLLGA</sequence>
<protein>
    <submittedName>
        <fullName evidence="7">Hydroxyacid dehydrogenase</fullName>
    </submittedName>
</protein>
<dbReference type="SUPFAM" id="SSF51735">
    <property type="entry name" value="NAD(P)-binding Rossmann-fold domains"/>
    <property type="match status" value="1"/>
</dbReference>
<keyword evidence="8" id="KW-1185">Reference proteome</keyword>
<dbReference type="PANTHER" id="PTHR42789:SF1">
    <property type="entry name" value="D-ISOMER SPECIFIC 2-HYDROXYACID DEHYDROGENASE FAMILY PROTEIN (AFU_ORTHOLOGUE AFUA_6G10090)"/>
    <property type="match status" value="1"/>
</dbReference>
<dbReference type="Gene3D" id="3.40.50.720">
    <property type="entry name" value="NAD(P)-binding Rossmann-like Domain"/>
    <property type="match status" value="2"/>
</dbReference>